<protein>
    <submittedName>
        <fullName evidence="5">TetR/AcrR family transcriptional regulator</fullName>
    </submittedName>
</protein>
<reference evidence="5 6" key="1">
    <citation type="submission" date="2020-04" db="EMBL/GenBank/DDBJ databases">
        <title>FDA dAtabase for Regulatory Grade micrObial Sequences (FDA-ARGOS): Supporting development and validation of Infectious Disease Dx tests.</title>
        <authorList>
            <person name="Sciortino C."/>
            <person name="Tallon L."/>
            <person name="Sadzewicz L."/>
            <person name="Vavikolanu K."/>
            <person name="Mehta A."/>
            <person name="Aluvathingal J."/>
            <person name="Nadendla S."/>
            <person name="Nandy P."/>
            <person name="Geyer C."/>
            <person name="Yan Y."/>
            <person name="Sichtig H."/>
        </authorList>
    </citation>
    <scope>NUCLEOTIDE SEQUENCE [LARGE SCALE GENOMIC DNA]</scope>
    <source>
        <strain evidence="5 6">FDAARGOS_633</strain>
    </source>
</reference>
<dbReference type="PROSITE" id="PS50977">
    <property type="entry name" value="HTH_TETR_2"/>
    <property type="match status" value="1"/>
</dbReference>
<organism evidence="5 6">
    <name type="scientific">Agrobacterium pusense</name>
    <dbReference type="NCBI Taxonomy" id="648995"/>
    <lineage>
        <taxon>Bacteria</taxon>
        <taxon>Pseudomonadati</taxon>
        <taxon>Pseudomonadota</taxon>
        <taxon>Alphaproteobacteria</taxon>
        <taxon>Hyphomicrobiales</taxon>
        <taxon>Rhizobiaceae</taxon>
        <taxon>Rhizobium/Agrobacterium group</taxon>
        <taxon>Agrobacterium</taxon>
    </lineage>
</organism>
<dbReference type="EMBL" id="CP050896">
    <property type="protein sequence ID" value="QIX19682.1"/>
    <property type="molecule type" value="Genomic_DNA"/>
</dbReference>
<dbReference type="AlphaFoldDB" id="A0A1L9D0W6"/>
<dbReference type="InterPro" id="IPR001647">
    <property type="entry name" value="HTH_TetR"/>
</dbReference>
<dbReference type="InterPro" id="IPR050109">
    <property type="entry name" value="HTH-type_TetR-like_transc_reg"/>
</dbReference>
<dbReference type="Gene3D" id="1.10.357.10">
    <property type="entry name" value="Tetracycline Repressor, domain 2"/>
    <property type="match status" value="1"/>
</dbReference>
<proteinExistence type="predicted"/>
<evidence type="ECO:0000256" key="2">
    <source>
        <dbReference type="ARBA" id="ARBA00023015"/>
    </source>
</evidence>
<keyword evidence="2" id="KW-0805">Transcription regulation</keyword>
<dbReference type="Pfam" id="PF00440">
    <property type="entry name" value="TetR_N"/>
    <property type="match status" value="1"/>
</dbReference>
<dbReference type="GO" id="GO:0000976">
    <property type="term" value="F:transcription cis-regulatory region binding"/>
    <property type="evidence" value="ECO:0007669"/>
    <property type="project" value="TreeGrafter"/>
</dbReference>
<keyword evidence="3" id="KW-0238">DNA-binding</keyword>
<evidence type="ECO:0000313" key="6">
    <source>
        <dbReference type="Proteomes" id="UP000500870"/>
    </source>
</evidence>
<gene>
    <name evidence="5" type="ORF">FOB41_00345</name>
</gene>
<dbReference type="Pfam" id="PF13977">
    <property type="entry name" value="TetR_C_6"/>
    <property type="match status" value="1"/>
</dbReference>
<dbReference type="PANTHER" id="PTHR30055:SF175">
    <property type="entry name" value="HTH-TYPE TRANSCRIPTIONAL REPRESSOR KSTR2"/>
    <property type="match status" value="1"/>
</dbReference>
<dbReference type="SUPFAM" id="SSF46689">
    <property type="entry name" value="Homeodomain-like"/>
    <property type="match status" value="1"/>
</dbReference>
<dbReference type="RefSeq" id="WP_052760297.1">
    <property type="nucleotide sequence ID" value="NZ_CP039896.1"/>
</dbReference>
<dbReference type="PANTHER" id="PTHR30055">
    <property type="entry name" value="HTH-TYPE TRANSCRIPTIONAL REGULATOR RUTR"/>
    <property type="match status" value="1"/>
</dbReference>
<evidence type="ECO:0000256" key="1">
    <source>
        <dbReference type="ARBA" id="ARBA00022491"/>
    </source>
</evidence>
<dbReference type="PRINTS" id="PR00455">
    <property type="entry name" value="HTHTETR"/>
</dbReference>
<sequence length="216" mass="24233">MVAHRAAKAKINKKALLREESIQRLTRAAFGLIVTKGYHACTLQEIASTAGFTKGAVFFYFESKENILLHLLDIAESHIVDTLIEHVKGLKCPAPEKIAAFFKYASKQGIDRPDELLCLIKMSIESRDGTDLADRRVREIYQRIYDLLEEVVEDGKKAGELSSTLPTKEFATLVVATHDGMMLEWHRRGGGIDGRRFVATVWSTFLNGILVRSPDK</sequence>
<dbReference type="InterPro" id="IPR009057">
    <property type="entry name" value="Homeodomain-like_sf"/>
</dbReference>
<evidence type="ECO:0000256" key="3">
    <source>
        <dbReference type="ARBA" id="ARBA00023125"/>
    </source>
</evidence>
<dbReference type="SUPFAM" id="SSF48498">
    <property type="entry name" value="Tetracyclin repressor-like, C-terminal domain"/>
    <property type="match status" value="1"/>
</dbReference>
<dbReference type="Proteomes" id="UP000500870">
    <property type="component" value="Chromosome 2"/>
</dbReference>
<dbReference type="InterPro" id="IPR039538">
    <property type="entry name" value="BetI_C"/>
</dbReference>
<evidence type="ECO:0000313" key="5">
    <source>
        <dbReference type="EMBL" id="QIX19682.1"/>
    </source>
</evidence>
<dbReference type="GO" id="GO:0003700">
    <property type="term" value="F:DNA-binding transcription factor activity"/>
    <property type="evidence" value="ECO:0007669"/>
    <property type="project" value="TreeGrafter"/>
</dbReference>
<name>A0A1L9D0W6_9HYPH</name>
<keyword evidence="1" id="KW-0678">Repressor</keyword>
<evidence type="ECO:0000256" key="4">
    <source>
        <dbReference type="ARBA" id="ARBA00023163"/>
    </source>
</evidence>
<dbReference type="InterPro" id="IPR036271">
    <property type="entry name" value="Tet_transcr_reg_TetR-rel_C_sf"/>
</dbReference>
<accession>A0A1L9D0W6</accession>
<keyword evidence="4" id="KW-0804">Transcription</keyword>